<name>A0A948TLF9_9BACT</name>
<proteinExistence type="predicted"/>
<dbReference type="PROSITE" id="PS51178">
    <property type="entry name" value="PASTA"/>
    <property type="match status" value="1"/>
</dbReference>
<protein>
    <submittedName>
        <fullName evidence="4">PASTA domain-containing protein</fullName>
    </submittedName>
</protein>
<dbReference type="EMBL" id="JAHLFJ010000029">
    <property type="protein sequence ID" value="MBU3855469.1"/>
    <property type="molecule type" value="Genomic_DNA"/>
</dbReference>
<dbReference type="SMART" id="SM00740">
    <property type="entry name" value="PASTA"/>
    <property type="match status" value="2"/>
</dbReference>
<dbReference type="Pfam" id="PF03793">
    <property type="entry name" value="PASTA"/>
    <property type="match status" value="1"/>
</dbReference>
<evidence type="ECO:0000256" key="2">
    <source>
        <dbReference type="SAM" id="Phobius"/>
    </source>
</evidence>
<evidence type="ECO:0000256" key="1">
    <source>
        <dbReference type="SAM" id="MobiDB-lite"/>
    </source>
</evidence>
<sequence>MISLKDFFSFKKNRFFWLNLAGMIIVTVAVCWGTLLWLDKYTHHGESYVVPDVTNKTIAEAKRALGTQKLEYAVVDSSYVKGSPAGIVLDQKPSGGSRVKEGRTVYLTVTTTNVPLVALPDLIDNSSLRQAEAKLRSMGFKVTEPEYVSGEQDWVYGIKYRGRSLSAGDKVPNEALLTLCVGSTAMRELTKTDSTQISLPADNSEGGEAEVDGSWF</sequence>
<dbReference type="Gene3D" id="3.30.10.20">
    <property type="match status" value="1"/>
</dbReference>
<keyword evidence="2" id="KW-1133">Transmembrane helix</keyword>
<dbReference type="InterPro" id="IPR005543">
    <property type="entry name" value="PASTA_dom"/>
</dbReference>
<dbReference type="Proteomes" id="UP000784286">
    <property type="component" value="Unassembled WGS sequence"/>
</dbReference>
<accession>A0A948TLF9</accession>
<comment type="caution">
    <text evidence="4">The sequence shown here is derived from an EMBL/GenBank/DDBJ whole genome shotgun (WGS) entry which is preliminary data.</text>
</comment>
<keyword evidence="2" id="KW-0472">Membrane</keyword>
<feature type="domain" description="PASTA" evidence="3">
    <location>
        <begin position="45"/>
        <end position="111"/>
    </location>
</feature>
<dbReference type="SUPFAM" id="SSF54184">
    <property type="entry name" value="Penicillin-binding protein 2x (pbp-2x), c-terminal domain"/>
    <property type="match status" value="1"/>
</dbReference>
<keyword evidence="2" id="KW-0812">Transmembrane</keyword>
<reference evidence="4" key="2">
    <citation type="submission" date="2021-04" db="EMBL/GenBank/DDBJ databases">
        <authorList>
            <person name="Gilroy R."/>
        </authorList>
    </citation>
    <scope>NUCLEOTIDE SEQUENCE</scope>
    <source>
        <strain evidence="4">8470</strain>
    </source>
</reference>
<evidence type="ECO:0000259" key="3">
    <source>
        <dbReference type="PROSITE" id="PS51178"/>
    </source>
</evidence>
<evidence type="ECO:0000313" key="4">
    <source>
        <dbReference type="EMBL" id="MBU3855469.1"/>
    </source>
</evidence>
<dbReference type="CDD" id="cd06577">
    <property type="entry name" value="PASTA_pknB"/>
    <property type="match status" value="1"/>
</dbReference>
<organism evidence="4 5">
    <name type="scientific">Candidatus Phocaeicola excrementipullorum</name>
    <dbReference type="NCBI Taxonomy" id="2838731"/>
    <lineage>
        <taxon>Bacteria</taxon>
        <taxon>Pseudomonadati</taxon>
        <taxon>Bacteroidota</taxon>
        <taxon>Bacteroidia</taxon>
        <taxon>Bacteroidales</taxon>
        <taxon>Bacteroidaceae</taxon>
        <taxon>Phocaeicola</taxon>
    </lineage>
</organism>
<feature type="compositionally biased region" description="Acidic residues" evidence="1">
    <location>
        <begin position="205"/>
        <end position="216"/>
    </location>
</feature>
<evidence type="ECO:0000313" key="5">
    <source>
        <dbReference type="Proteomes" id="UP000784286"/>
    </source>
</evidence>
<feature type="region of interest" description="Disordered" evidence="1">
    <location>
        <begin position="195"/>
        <end position="216"/>
    </location>
</feature>
<dbReference type="AlphaFoldDB" id="A0A948TLF9"/>
<reference evidence="4" key="1">
    <citation type="journal article" date="2021" name="PeerJ">
        <title>Extensive microbial diversity within the chicken gut microbiome revealed by metagenomics and culture.</title>
        <authorList>
            <person name="Gilroy R."/>
            <person name="Ravi A."/>
            <person name="Getino M."/>
            <person name="Pursley I."/>
            <person name="Horton D.L."/>
            <person name="Alikhan N.F."/>
            <person name="Baker D."/>
            <person name="Gharbi K."/>
            <person name="Hall N."/>
            <person name="Watson M."/>
            <person name="Adriaenssens E.M."/>
            <person name="Foster-Nyarko E."/>
            <person name="Jarju S."/>
            <person name="Secka A."/>
            <person name="Antonio M."/>
            <person name="Oren A."/>
            <person name="Chaudhuri R.R."/>
            <person name="La Ragione R."/>
            <person name="Hildebrand F."/>
            <person name="Pallen M.J."/>
        </authorList>
    </citation>
    <scope>NUCLEOTIDE SEQUENCE</scope>
    <source>
        <strain evidence="4">8470</strain>
    </source>
</reference>
<feature type="transmembrane region" description="Helical" evidence="2">
    <location>
        <begin position="15"/>
        <end position="38"/>
    </location>
</feature>
<gene>
    <name evidence="4" type="ORF">H9928_02735</name>
</gene>